<protein>
    <submittedName>
        <fullName evidence="1">Uncharacterized protein</fullName>
    </submittedName>
</protein>
<gene>
    <name evidence="1" type="ORF">LTRI10_LOCUS46594</name>
</gene>
<keyword evidence="2" id="KW-1185">Reference proteome</keyword>
<dbReference type="Proteomes" id="UP001497516">
    <property type="component" value="Chromosome 8"/>
</dbReference>
<dbReference type="EMBL" id="OZ034821">
    <property type="protein sequence ID" value="CAL1406900.1"/>
    <property type="molecule type" value="Genomic_DNA"/>
</dbReference>
<sequence length="66" mass="7285">MRQTTASSNLSILPPAAAASFEKQKDDGMLPIRDQGWSLRGRVFRSTPPSIPFTLDCPLYRLAPPL</sequence>
<dbReference type="AlphaFoldDB" id="A0AAV2GAY1"/>
<accession>A0AAV2GAY1</accession>
<evidence type="ECO:0000313" key="1">
    <source>
        <dbReference type="EMBL" id="CAL1406900.1"/>
    </source>
</evidence>
<evidence type="ECO:0000313" key="2">
    <source>
        <dbReference type="Proteomes" id="UP001497516"/>
    </source>
</evidence>
<organism evidence="1 2">
    <name type="scientific">Linum trigynum</name>
    <dbReference type="NCBI Taxonomy" id="586398"/>
    <lineage>
        <taxon>Eukaryota</taxon>
        <taxon>Viridiplantae</taxon>
        <taxon>Streptophyta</taxon>
        <taxon>Embryophyta</taxon>
        <taxon>Tracheophyta</taxon>
        <taxon>Spermatophyta</taxon>
        <taxon>Magnoliopsida</taxon>
        <taxon>eudicotyledons</taxon>
        <taxon>Gunneridae</taxon>
        <taxon>Pentapetalae</taxon>
        <taxon>rosids</taxon>
        <taxon>fabids</taxon>
        <taxon>Malpighiales</taxon>
        <taxon>Linaceae</taxon>
        <taxon>Linum</taxon>
    </lineage>
</organism>
<proteinExistence type="predicted"/>
<name>A0AAV2GAY1_9ROSI</name>
<reference evidence="1 2" key="1">
    <citation type="submission" date="2024-04" db="EMBL/GenBank/DDBJ databases">
        <authorList>
            <person name="Fracassetti M."/>
        </authorList>
    </citation>
    <scope>NUCLEOTIDE SEQUENCE [LARGE SCALE GENOMIC DNA]</scope>
</reference>